<evidence type="ECO:0000256" key="4">
    <source>
        <dbReference type="ARBA" id="ARBA00023125"/>
    </source>
</evidence>
<name>A0A7R6PGC6_9BACT</name>
<comment type="function">
    <text evidence="1 6">Required for the transposition of the insertion element.</text>
</comment>
<dbReference type="KEGG" id="thyd:TTHT_1760"/>
<proteinExistence type="inferred from homology"/>
<organism evidence="7 8">
    <name type="scientific">Thermotomaculum hydrothermale</name>
    <dbReference type="NCBI Taxonomy" id="981385"/>
    <lineage>
        <taxon>Bacteria</taxon>
        <taxon>Pseudomonadati</taxon>
        <taxon>Acidobacteriota</taxon>
        <taxon>Holophagae</taxon>
        <taxon>Thermotomaculales</taxon>
        <taxon>Thermotomaculaceae</taxon>
        <taxon>Thermotomaculum</taxon>
    </lineage>
</organism>
<keyword evidence="6" id="KW-0814">Transposable element</keyword>
<protein>
    <recommendedName>
        <fullName evidence="6">Mutator family transposase</fullName>
    </recommendedName>
</protein>
<dbReference type="GO" id="GO:0003677">
    <property type="term" value="F:DNA binding"/>
    <property type="evidence" value="ECO:0007669"/>
    <property type="project" value="UniProtKB-UniRule"/>
</dbReference>
<dbReference type="PANTHER" id="PTHR33217:SF8">
    <property type="entry name" value="MUTATOR FAMILY TRANSPOSASE"/>
    <property type="match status" value="1"/>
</dbReference>
<keyword evidence="4 6" id="KW-0238">DNA-binding</keyword>
<keyword evidence="8" id="KW-1185">Reference proteome</keyword>
<evidence type="ECO:0000256" key="5">
    <source>
        <dbReference type="ARBA" id="ARBA00023172"/>
    </source>
</evidence>
<gene>
    <name evidence="7" type="ORF">TTHT_1760</name>
</gene>
<evidence type="ECO:0000256" key="1">
    <source>
        <dbReference type="ARBA" id="ARBA00002190"/>
    </source>
</evidence>
<keyword evidence="5 6" id="KW-0233">DNA recombination</keyword>
<dbReference type="InterPro" id="IPR001207">
    <property type="entry name" value="Transposase_mutator"/>
</dbReference>
<dbReference type="GO" id="GO:0004803">
    <property type="term" value="F:transposase activity"/>
    <property type="evidence" value="ECO:0007669"/>
    <property type="project" value="UniProtKB-UniRule"/>
</dbReference>
<evidence type="ECO:0000313" key="8">
    <source>
        <dbReference type="Proteomes" id="UP000595564"/>
    </source>
</evidence>
<dbReference type="Pfam" id="PF00872">
    <property type="entry name" value="Transposase_mut"/>
    <property type="match status" value="1"/>
</dbReference>
<keyword evidence="3 6" id="KW-0815">Transposition</keyword>
<dbReference type="GO" id="GO:0006313">
    <property type="term" value="P:DNA transposition"/>
    <property type="evidence" value="ECO:0007669"/>
    <property type="project" value="UniProtKB-UniRule"/>
</dbReference>
<dbReference type="Proteomes" id="UP000595564">
    <property type="component" value="Chromosome"/>
</dbReference>
<sequence length="377" mass="45071">MSDLIFTQFKEFFKKMLQEMLLEERERYLKEARGQTRANGYYKRTPKSFLGEIELQIPRTRDSQFKVKWLPQRKRVMFFLEDIVEAMFIAGVSTRKTAGVIKNLIGTNISAQYVSRISEISEEVIEKWKNRRLTKTYPVLYIDATYISLKRDSVAKEAVYAVLGLSEDGKREILGYFLPGGNEKASLWQEIFRDLKERGLKGVKLIISDDLTGLSEAIKEEFPETMHQLCWFHLKRNIKNRVRKHHFEKIKEELDEIMKCESREEGETKLLAFIEKWKKIYRFLKNIEAKVDNYTFFLLAPHEIRSYFRTTNWMERCFKELKDYIRIRGFFQNEQSAEKFLYIFFTDKNEKYQSRSLRYSSSFNRFFSSLSRKASHA</sequence>
<dbReference type="RefSeq" id="WP_201327532.1">
    <property type="nucleotide sequence ID" value="NZ_AP017470.1"/>
</dbReference>
<dbReference type="NCBIfam" id="NF033543">
    <property type="entry name" value="transpos_IS256"/>
    <property type="match status" value="1"/>
</dbReference>
<evidence type="ECO:0000256" key="3">
    <source>
        <dbReference type="ARBA" id="ARBA00022578"/>
    </source>
</evidence>
<evidence type="ECO:0000256" key="2">
    <source>
        <dbReference type="ARBA" id="ARBA00010961"/>
    </source>
</evidence>
<evidence type="ECO:0000313" key="7">
    <source>
        <dbReference type="EMBL" id="BBB33229.1"/>
    </source>
</evidence>
<reference evidence="7 8" key="1">
    <citation type="journal article" date="2012" name="Extremophiles">
        <title>Thermotomaculum hydrothermale gen. nov., sp. nov., a novel heterotrophic thermophile within the phylum Acidobacteria from a deep-sea hydrothermal vent chimney in the Southern Okinawa Trough.</title>
        <authorList>
            <person name="Izumi H."/>
            <person name="Nunoura T."/>
            <person name="Miyazaki M."/>
            <person name="Mino S."/>
            <person name="Toki T."/>
            <person name="Takai K."/>
            <person name="Sako Y."/>
            <person name="Sawabe T."/>
            <person name="Nakagawa S."/>
        </authorList>
    </citation>
    <scope>NUCLEOTIDE SEQUENCE [LARGE SCALE GENOMIC DNA]</scope>
    <source>
        <strain evidence="7 8">AC55</strain>
    </source>
</reference>
<dbReference type="EMBL" id="AP017470">
    <property type="protein sequence ID" value="BBB33229.1"/>
    <property type="molecule type" value="Genomic_DNA"/>
</dbReference>
<evidence type="ECO:0000256" key="6">
    <source>
        <dbReference type="RuleBase" id="RU365089"/>
    </source>
</evidence>
<dbReference type="AlphaFoldDB" id="A0A7R6PGC6"/>
<accession>A0A7R6PGC6</accession>
<dbReference type="PANTHER" id="PTHR33217">
    <property type="entry name" value="TRANSPOSASE FOR INSERTION SEQUENCE ELEMENT IS1081"/>
    <property type="match status" value="1"/>
</dbReference>
<comment type="similarity">
    <text evidence="2 6">Belongs to the transposase mutator family.</text>
</comment>